<dbReference type="AlphaFoldDB" id="A0A5B9P7E3"/>
<accession>A0A5B9P7E3</accession>
<keyword evidence="2" id="KW-1185">Reference proteome</keyword>
<gene>
    <name evidence="1" type="ORF">MFFC18_09690</name>
</gene>
<protein>
    <recommendedName>
        <fullName evidence="3">DUF2203 domain-containing protein</fullName>
    </recommendedName>
</protein>
<evidence type="ECO:0000313" key="1">
    <source>
        <dbReference type="EMBL" id="QEG21115.1"/>
    </source>
</evidence>
<dbReference type="RefSeq" id="WP_075081863.1">
    <property type="nucleotide sequence ID" value="NZ_CP042912.1"/>
</dbReference>
<dbReference type="EMBL" id="CP042912">
    <property type="protein sequence ID" value="QEG21115.1"/>
    <property type="molecule type" value="Genomic_DNA"/>
</dbReference>
<reference evidence="1 2" key="1">
    <citation type="submission" date="2019-08" db="EMBL/GenBank/DDBJ databases">
        <title>Deep-cultivation of Planctomycetes and their phenomic and genomic characterization uncovers novel biology.</title>
        <authorList>
            <person name="Wiegand S."/>
            <person name="Jogler M."/>
            <person name="Boedeker C."/>
            <person name="Pinto D."/>
            <person name="Vollmers J."/>
            <person name="Rivas-Marin E."/>
            <person name="Kohn T."/>
            <person name="Peeters S.H."/>
            <person name="Heuer A."/>
            <person name="Rast P."/>
            <person name="Oberbeckmann S."/>
            <person name="Bunk B."/>
            <person name="Jeske O."/>
            <person name="Meyerdierks A."/>
            <person name="Storesund J.E."/>
            <person name="Kallscheuer N."/>
            <person name="Luecker S."/>
            <person name="Lage O.M."/>
            <person name="Pohl T."/>
            <person name="Merkel B.J."/>
            <person name="Hornburger P."/>
            <person name="Mueller R.-W."/>
            <person name="Bruemmer F."/>
            <person name="Labrenz M."/>
            <person name="Spormann A.M."/>
            <person name="Op den Camp H."/>
            <person name="Overmann J."/>
            <person name="Amann R."/>
            <person name="Jetten M.S.M."/>
            <person name="Mascher T."/>
            <person name="Medema M.H."/>
            <person name="Devos D.P."/>
            <person name="Kaster A.-K."/>
            <person name="Ovreas L."/>
            <person name="Rohde M."/>
            <person name="Galperin M.Y."/>
            <person name="Jogler C."/>
        </authorList>
    </citation>
    <scope>NUCLEOTIDE SEQUENCE [LARGE SCALE GENOMIC DNA]</scope>
    <source>
        <strain evidence="1 2">FC18</strain>
    </source>
</reference>
<organism evidence="1 2">
    <name type="scientific">Mariniblastus fucicola</name>
    <dbReference type="NCBI Taxonomy" id="980251"/>
    <lineage>
        <taxon>Bacteria</taxon>
        <taxon>Pseudomonadati</taxon>
        <taxon>Planctomycetota</taxon>
        <taxon>Planctomycetia</taxon>
        <taxon>Pirellulales</taxon>
        <taxon>Pirellulaceae</taxon>
        <taxon>Mariniblastus</taxon>
    </lineage>
</organism>
<dbReference type="Pfam" id="PF09969">
    <property type="entry name" value="DUF2203"/>
    <property type="match status" value="1"/>
</dbReference>
<dbReference type="Proteomes" id="UP000322214">
    <property type="component" value="Chromosome"/>
</dbReference>
<dbReference type="KEGG" id="mff:MFFC18_09690"/>
<proteinExistence type="predicted"/>
<evidence type="ECO:0008006" key="3">
    <source>
        <dbReference type="Google" id="ProtNLM"/>
    </source>
</evidence>
<dbReference type="InterPro" id="IPR018699">
    <property type="entry name" value="DUF2203"/>
</dbReference>
<sequence length="162" mass="18333">MISAKENQLPNLSRDIVAAKLTYANSTIPFLTVVVREIDQLAREHRSIRTRLGEIDLHRHLDGNESLYSDELKAVEESADKLCDRLAECYKEMDQVEGVSFDAAEPAYIDFPLQTDDGAVHFCWKLGEPTVAHWHWSNESCDLRRPIVGFEDQTDSSATLLA</sequence>
<dbReference type="OrthoDB" id="9802910at2"/>
<evidence type="ECO:0000313" key="2">
    <source>
        <dbReference type="Proteomes" id="UP000322214"/>
    </source>
</evidence>
<name>A0A5B9P7E3_9BACT</name>